<evidence type="ECO:0000313" key="8">
    <source>
        <dbReference type="EMBL" id="SFN54885.1"/>
    </source>
</evidence>
<dbReference type="Proteomes" id="UP000199236">
    <property type="component" value="Unassembled WGS sequence"/>
</dbReference>
<evidence type="ECO:0000256" key="6">
    <source>
        <dbReference type="SAM" id="Phobius"/>
    </source>
</evidence>
<evidence type="ECO:0000256" key="2">
    <source>
        <dbReference type="ARBA" id="ARBA00009399"/>
    </source>
</evidence>
<feature type="transmembrane region" description="Helical" evidence="6">
    <location>
        <begin position="39"/>
        <end position="58"/>
    </location>
</feature>
<dbReference type="Pfam" id="PF04138">
    <property type="entry name" value="GtrA_DPMS_TM"/>
    <property type="match status" value="1"/>
</dbReference>
<dbReference type="PANTHER" id="PTHR38459:SF1">
    <property type="entry name" value="PROPHAGE BACTOPRENOL-LINKED GLUCOSE TRANSLOCASE HOMOLOG"/>
    <property type="match status" value="1"/>
</dbReference>
<evidence type="ECO:0000256" key="4">
    <source>
        <dbReference type="ARBA" id="ARBA00022989"/>
    </source>
</evidence>
<dbReference type="AlphaFoldDB" id="A0A1I4ZXG2"/>
<reference evidence="8 9" key="1">
    <citation type="submission" date="2016-10" db="EMBL/GenBank/DDBJ databases">
        <authorList>
            <person name="de Groot N.N."/>
        </authorList>
    </citation>
    <scope>NUCLEOTIDE SEQUENCE [LARGE SCALE GENOMIC DNA]</scope>
    <source>
        <strain evidence="8 9">CGMCC 1.9157</strain>
    </source>
</reference>
<feature type="transmembrane region" description="Helical" evidence="6">
    <location>
        <begin position="78"/>
        <end position="96"/>
    </location>
</feature>
<dbReference type="GO" id="GO:0000271">
    <property type="term" value="P:polysaccharide biosynthetic process"/>
    <property type="evidence" value="ECO:0007669"/>
    <property type="project" value="InterPro"/>
</dbReference>
<evidence type="ECO:0000259" key="7">
    <source>
        <dbReference type="Pfam" id="PF04138"/>
    </source>
</evidence>
<dbReference type="InterPro" id="IPR007267">
    <property type="entry name" value="GtrA_DPMS_TM"/>
</dbReference>
<evidence type="ECO:0000256" key="3">
    <source>
        <dbReference type="ARBA" id="ARBA00022692"/>
    </source>
</evidence>
<gene>
    <name evidence="8" type="ORF">SAMN04488056_101261</name>
</gene>
<dbReference type="RefSeq" id="WP_175527863.1">
    <property type="nucleotide sequence ID" value="NZ_FOVR01000001.1"/>
</dbReference>
<evidence type="ECO:0000313" key="9">
    <source>
        <dbReference type="Proteomes" id="UP000199236"/>
    </source>
</evidence>
<name>A0A1I4ZXG2_9HYPH</name>
<dbReference type="STRING" id="655353.SAMN04488056_101261"/>
<dbReference type="GO" id="GO:0005886">
    <property type="term" value="C:plasma membrane"/>
    <property type="evidence" value="ECO:0007669"/>
    <property type="project" value="TreeGrafter"/>
</dbReference>
<feature type="domain" description="GtrA/DPMS transmembrane" evidence="7">
    <location>
        <begin position="14"/>
        <end position="135"/>
    </location>
</feature>
<dbReference type="EMBL" id="FOVR01000001">
    <property type="protein sequence ID" value="SFN54885.1"/>
    <property type="molecule type" value="Genomic_DNA"/>
</dbReference>
<sequence length="137" mass="15026">MMVVAKLTLDMRVRFLVAGGSAALLNWGIRFLFSLYLPYLLAVCLALVVGMIYGFIIYRYWAFVSPRSRSVFLEIRDFILVNIAGGLVTIIVAYALNWVLGGLPLPTIVIEGFAHATGIAAGAVVNYLGHKNITFDV</sequence>
<feature type="transmembrane region" description="Helical" evidence="6">
    <location>
        <begin position="108"/>
        <end position="129"/>
    </location>
</feature>
<keyword evidence="5 6" id="KW-0472">Membrane</keyword>
<keyword evidence="4 6" id="KW-1133">Transmembrane helix</keyword>
<organism evidence="8 9">
    <name type="scientific">Cohaesibacter marisflavi</name>
    <dbReference type="NCBI Taxonomy" id="655353"/>
    <lineage>
        <taxon>Bacteria</taxon>
        <taxon>Pseudomonadati</taxon>
        <taxon>Pseudomonadota</taxon>
        <taxon>Alphaproteobacteria</taxon>
        <taxon>Hyphomicrobiales</taxon>
        <taxon>Cohaesibacteraceae</taxon>
    </lineage>
</organism>
<keyword evidence="3 6" id="KW-0812">Transmembrane</keyword>
<feature type="transmembrane region" description="Helical" evidence="6">
    <location>
        <begin position="12"/>
        <end position="33"/>
    </location>
</feature>
<accession>A0A1I4ZXG2</accession>
<evidence type="ECO:0000256" key="1">
    <source>
        <dbReference type="ARBA" id="ARBA00004141"/>
    </source>
</evidence>
<comment type="similarity">
    <text evidence="2">Belongs to the GtrA family.</text>
</comment>
<dbReference type="PANTHER" id="PTHR38459">
    <property type="entry name" value="PROPHAGE BACTOPRENOL-LINKED GLUCOSE TRANSLOCASE HOMOLOG"/>
    <property type="match status" value="1"/>
</dbReference>
<protein>
    <submittedName>
        <fullName evidence="8">Putative flippase GtrA (Transmembrane translocase of bactoprenol-linked glucose)</fullName>
    </submittedName>
</protein>
<evidence type="ECO:0000256" key="5">
    <source>
        <dbReference type="ARBA" id="ARBA00023136"/>
    </source>
</evidence>
<dbReference type="InterPro" id="IPR051401">
    <property type="entry name" value="GtrA_CellWall_Glycosyl"/>
</dbReference>
<comment type="subcellular location">
    <subcellularLocation>
        <location evidence="1">Membrane</location>
        <topology evidence="1">Multi-pass membrane protein</topology>
    </subcellularLocation>
</comment>
<proteinExistence type="inferred from homology"/>
<keyword evidence="9" id="KW-1185">Reference proteome</keyword>